<dbReference type="GO" id="GO:0009097">
    <property type="term" value="P:isoleucine biosynthetic process"/>
    <property type="evidence" value="ECO:0007669"/>
    <property type="project" value="UniProtKB-UniRule"/>
</dbReference>
<dbReference type="Proteomes" id="UP000525923">
    <property type="component" value="Unassembled WGS sequence"/>
</dbReference>
<comment type="function">
    <text evidence="15">Functions in the biosynthesis of branched-chain amino acids. Catalyzes the dehydration of (2R,3R)-2,3-dihydroxy-3-methylpentanoate (2,3-dihydroxy-3-methylvalerate) into 2-oxo-3-methylpentanoate (2-oxo-3-methylvalerate) and of (2R)-2,3-dihydroxy-3-methylbutanoate (2,3-dihydroxyisovalerate) into 2-oxo-3-methylbutanoate (2-oxoisovalerate), the penultimate precursor to L-isoleucine and L-valine, respectively.</text>
</comment>
<proteinExistence type="inferred from homology"/>
<dbReference type="Gene3D" id="3.50.30.80">
    <property type="entry name" value="IlvD/EDD C-terminal domain-like"/>
    <property type="match status" value="1"/>
</dbReference>
<keyword evidence="8 15" id="KW-0411">Iron-sulfur</keyword>
<keyword evidence="6 15" id="KW-0460">Magnesium</keyword>
<keyword evidence="9 15" id="KW-0456">Lyase</keyword>
<sequence length="573" mass="60009">MKKDLRINSKVFDGAMKAPNRAMLRAVGVTDEDFKKPMIGVASTWSEVTPCNIHIHDLAVSAKSGAREAGGVPLVFNTITVSDGISMGTEGMRYSLPSRDLIADSIETVVGAESLDGLVAIGGCDKNIPGCLIAIANSGVPAVFAYGGTIAPGNYNGQDIDIVSVFEGVGQHNNGDINDDSLRKIECGACPGAGSCGGMYTANTMASAAEAMGMSLPGSSSNPAESSVKQADCKAAGAAVYNLLEKGIYPKDIMTKESFENAITVVQALGGSTNAILHLLAIAHAAEIDLTMDDFDRIQKTVPHIADLKPSGKYVMQDLHRVGGVQAVMKVLWKAGYLHGGCMTVTGKTLAENLAEAPDLLKGQVVIMPFDNPKRKDGPLIVLKGNLSPSGAVAKMSGVKVTRHSGPARVFNTEKEATAAVMANEINDGDVLVIRYVGPKGGPGMPEMLSISAILVGKGMDEKVALLTDGRFSGGTHGLVVGHIAPEAQTGGPIALLKEGDIVTIDSVLQEISMDVPAEELAQRRREWTAPPLYKKGVLGKYAHNVSCSSKGAVTDYLNREQTAPEETLVLKS</sequence>
<evidence type="ECO:0000256" key="2">
    <source>
        <dbReference type="ARBA" id="ARBA00006486"/>
    </source>
</evidence>
<evidence type="ECO:0000259" key="17">
    <source>
        <dbReference type="Pfam" id="PF24877"/>
    </source>
</evidence>
<comment type="caution">
    <text evidence="15">Lacks conserved residue(s) required for the propagation of feature annotation.</text>
</comment>
<feature type="modified residue" description="N6-carboxylysine" evidence="15">
    <location>
        <position position="126"/>
    </location>
</feature>
<dbReference type="RefSeq" id="WP_135503546.1">
    <property type="nucleotide sequence ID" value="NZ_JACHHE010000003.1"/>
</dbReference>
<comment type="caution">
    <text evidence="18">The sequence shown here is derived from an EMBL/GenBank/DDBJ whole genome shotgun (WGS) entry which is preliminary data.</text>
</comment>
<name>A0A7W8FUG2_9BACL</name>
<keyword evidence="3 15" id="KW-0028">Amino-acid biosynthesis</keyword>
<dbReference type="Pfam" id="PF24877">
    <property type="entry name" value="ILV_EDD_C"/>
    <property type="match status" value="1"/>
</dbReference>
<dbReference type="GO" id="GO:0000287">
    <property type="term" value="F:magnesium ion binding"/>
    <property type="evidence" value="ECO:0007669"/>
    <property type="project" value="UniProtKB-UniRule"/>
</dbReference>
<dbReference type="InterPro" id="IPR004404">
    <property type="entry name" value="DihydroxyA_deHydtase"/>
</dbReference>
<dbReference type="PANTHER" id="PTHR21000:SF5">
    <property type="entry name" value="DIHYDROXY-ACID DEHYDRATASE, MITOCHONDRIAL"/>
    <property type="match status" value="1"/>
</dbReference>
<dbReference type="EMBL" id="JACHHE010000003">
    <property type="protein sequence ID" value="MBB5179767.1"/>
    <property type="molecule type" value="Genomic_DNA"/>
</dbReference>
<feature type="active site" description="Proton acceptor" evidence="15">
    <location>
        <position position="473"/>
    </location>
</feature>
<dbReference type="InterPro" id="IPR056740">
    <property type="entry name" value="ILV_EDD_C"/>
</dbReference>
<keyword evidence="5 15" id="KW-0479">Metal-binding</keyword>
<dbReference type="SUPFAM" id="SSF143975">
    <property type="entry name" value="IlvD/EDD N-terminal domain-like"/>
    <property type="match status" value="1"/>
</dbReference>
<keyword evidence="19" id="KW-1185">Reference proteome</keyword>
<evidence type="ECO:0000256" key="4">
    <source>
        <dbReference type="ARBA" id="ARBA00022714"/>
    </source>
</evidence>
<comment type="similarity">
    <text evidence="2 15">Belongs to the IlvD/Edd family.</text>
</comment>
<feature type="binding site" description="via carbamate group" evidence="15">
    <location>
        <position position="126"/>
    </location>
    <ligand>
        <name>Mg(2+)</name>
        <dbReference type="ChEBI" id="CHEBI:18420"/>
    </ligand>
</feature>
<dbReference type="FunFam" id="3.50.30.80:FF:000001">
    <property type="entry name" value="Dihydroxy-acid dehydratase"/>
    <property type="match status" value="1"/>
</dbReference>
<evidence type="ECO:0000256" key="15">
    <source>
        <dbReference type="HAMAP-Rule" id="MF_00012"/>
    </source>
</evidence>
<feature type="domain" description="Dihydroxy-acid/6-phosphogluconate dehydratase N-terminal" evidence="16">
    <location>
        <begin position="36"/>
        <end position="353"/>
    </location>
</feature>
<keyword evidence="10 15" id="KW-0100">Branched-chain amino acid biosynthesis</keyword>
<evidence type="ECO:0000256" key="12">
    <source>
        <dbReference type="ARBA" id="ARBA00029436"/>
    </source>
</evidence>
<evidence type="ECO:0000313" key="19">
    <source>
        <dbReference type="Proteomes" id="UP000525923"/>
    </source>
</evidence>
<evidence type="ECO:0000256" key="5">
    <source>
        <dbReference type="ARBA" id="ARBA00022723"/>
    </source>
</evidence>
<comment type="pathway">
    <text evidence="12 15">Amino-acid biosynthesis; L-valine biosynthesis; L-valine from pyruvate: step 3/4.</text>
</comment>
<keyword evidence="7 15" id="KW-0408">Iron</keyword>
<evidence type="ECO:0000256" key="10">
    <source>
        <dbReference type="ARBA" id="ARBA00023304"/>
    </source>
</evidence>
<dbReference type="InterPro" id="IPR050165">
    <property type="entry name" value="DHAD_IlvD/Edd"/>
</dbReference>
<dbReference type="InterPro" id="IPR042096">
    <property type="entry name" value="Dihydro-acid_dehy_C"/>
</dbReference>
<evidence type="ECO:0000256" key="6">
    <source>
        <dbReference type="ARBA" id="ARBA00022842"/>
    </source>
</evidence>
<organism evidence="18 19">
    <name type="scientific">Planococcus koreensis</name>
    <dbReference type="NCBI Taxonomy" id="112331"/>
    <lineage>
        <taxon>Bacteria</taxon>
        <taxon>Bacillati</taxon>
        <taxon>Bacillota</taxon>
        <taxon>Bacilli</taxon>
        <taxon>Bacillales</taxon>
        <taxon>Caryophanaceae</taxon>
        <taxon>Planococcus</taxon>
    </lineage>
</organism>
<dbReference type="Pfam" id="PF00920">
    <property type="entry name" value="ILVD_EDD_N"/>
    <property type="match status" value="1"/>
</dbReference>
<comment type="cofactor">
    <cofactor evidence="15">
        <name>[2Fe-2S] cluster</name>
        <dbReference type="ChEBI" id="CHEBI:190135"/>
    </cofactor>
    <text evidence="15">Binds 1 [2Fe-2S] cluster per subunit. This cluster acts as a Lewis acid cofactor.</text>
</comment>
<protein>
    <recommendedName>
        <fullName evidence="14 15">Dihydroxy-acid dehydratase</fullName>
        <shortName evidence="15">DAD</shortName>
        <ecNumber evidence="14 15">4.2.1.9</ecNumber>
    </recommendedName>
</protein>
<gene>
    <name evidence="15" type="primary">ilvD</name>
    <name evidence="18" type="ORF">HNQ44_001191</name>
</gene>
<dbReference type="InterPro" id="IPR000581">
    <property type="entry name" value="ILV_EDD_N"/>
</dbReference>
<evidence type="ECO:0000256" key="9">
    <source>
        <dbReference type="ARBA" id="ARBA00023239"/>
    </source>
</evidence>
<feature type="binding site" evidence="15">
    <location>
        <position position="447"/>
    </location>
    <ligand>
        <name>Mg(2+)</name>
        <dbReference type="ChEBI" id="CHEBI:18420"/>
    </ligand>
</feature>
<dbReference type="GO" id="GO:0004160">
    <property type="term" value="F:dihydroxy-acid dehydratase activity"/>
    <property type="evidence" value="ECO:0007669"/>
    <property type="project" value="UniProtKB-UniRule"/>
</dbReference>
<evidence type="ECO:0000259" key="16">
    <source>
        <dbReference type="Pfam" id="PF00920"/>
    </source>
</evidence>
<keyword evidence="4 15" id="KW-0001">2Fe-2S</keyword>
<dbReference type="GO" id="GO:0051537">
    <property type="term" value="F:2 iron, 2 sulfur cluster binding"/>
    <property type="evidence" value="ECO:0007669"/>
    <property type="project" value="UniProtKB-UniRule"/>
</dbReference>
<feature type="binding site" evidence="15">
    <location>
        <position position="83"/>
    </location>
    <ligand>
        <name>Mg(2+)</name>
        <dbReference type="ChEBI" id="CHEBI:18420"/>
    </ligand>
</feature>
<accession>A0A7W8FUG2</accession>
<dbReference type="PROSITE" id="PS00886">
    <property type="entry name" value="ILVD_EDD_1"/>
    <property type="match status" value="1"/>
</dbReference>
<dbReference type="AlphaFoldDB" id="A0A7W8FUG2"/>
<evidence type="ECO:0000256" key="14">
    <source>
        <dbReference type="ARBA" id="ARBA00029490"/>
    </source>
</evidence>
<dbReference type="HAMAP" id="MF_00012">
    <property type="entry name" value="IlvD"/>
    <property type="match status" value="1"/>
</dbReference>
<dbReference type="UniPathway" id="UPA00049">
    <property type="reaction ID" value="UER00061"/>
</dbReference>
<feature type="binding site" evidence="15">
    <location>
        <position position="51"/>
    </location>
    <ligand>
        <name>[2Fe-2S] cluster</name>
        <dbReference type="ChEBI" id="CHEBI:190135"/>
    </ligand>
</feature>
<evidence type="ECO:0000313" key="18">
    <source>
        <dbReference type="EMBL" id="MBB5179767.1"/>
    </source>
</evidence>
<comment type="catalytic activity">
    <reaction evidence="11">
        <text>(2R)-2,3-dihydroxy-3-methylbutanoate = 3-methyl-2-oxobutanoate + H2O</text>
        <dbReference type="Rhea" id="RHEA:24809"/>
        <dbReference type="ChEBI" id="CHEBI:11851"/>
        <dbReference type="ChEBI" id="CHEBI:15377"/>
        <dbReference type="ChEBI" id="CHEBI:49072"/>
        <dbReference type="EC" id="4.2.1.9"/>
    </reaction>
    <physiologicalReaction direction="left-to-right" evidence="11">
        <dbReference type="Rhea" id="RHEA:24810"/>
    </physiologicalReaction>
</comment>
<evidence type="ECO:0000256" key="3">
    <source>
        <dbReference type="ARBA" id="ARBA00022605"/>
    </source>
</evidence>
<comment type="subunit">
    <text evidence="15">Homodimer.</text>
</comment>
<comment type="catalytic activity">
    <reaction evidence="15">
        <text>(2R,3R)-2,3-dihydroxy-3-methylpentanoate = (S)-3-methyl-2-oxopentanoate + H2O</text>
        <dbReference type="Rhea" id="RHEA:27694"/>
        <dbReference type="ChEBI" id="CHEBI:15377"/>
        <dbReference type="ChEBI" id="CHEBI:35146"/>
        <dbReference type="ChEBI" id="CHEBI:49258"/>
        <dbReference type="EC" id="4.2.1.9"/>
    </reaction>
</comment>
<dbReference type="EC" id="4.2.1.9" evidence="14 15"/>
<dbReference type="InterPro" id="IPR020558">
    <property type="entry name" value="DiOHA_6PGluconate_deHydtase_CS"/>
</dbReference>
<evidence type="ECO:0000256" key="7">
    <source>
        <dbReference type="ARBA" id="ARBA00023004"/>
    </source>
</evidence>
<dbReference type="PROSITE" id="PS00887">
    <property type="entry name" value="ILVD_EDD_2"/>
    <property type="match status" value="1"/>
</dbReference>
<feature type="binding site" evidence="15">
    <location>
        <position position="125"/>
    </location>
    <ligand>
        <name>Mg(2+)</name>
        <dbReference type="ChEBI" id="CHEBI:18420"/>
    </ligand>
</feature>
<reference evidence="18 19" key="1">
    <citation type="submission" date="2020-08" db="EMBL/GenBank/DDBJ databases">
        <title>Genomic Encyclopedia of Type Strains, Phase IV (KMG-IV): sequencing the most valuable type-strain genomes for metagenomic binning, comparative biology and taxonomic classification.</title>
        <authorList>
            <person name="Goeker M."/>
        </authorList>
    </citation>
    <scope>NUCLEOTIDE SEQUENCE [LARGE SCALE GENOMIC DNA]</scope>
    <source>
        <strain evidence="18 19">DSM 15895</strain>
    </source>
</reference>
<evidence type="ECO:0000256" key="11">
    <source>
        <dbReference type="ARBA" id="ARBA00029304"/>
    </source>
</evidence>
<evidence type="ECO:0000256" key="8">
    <source>
        <dbReference type="ARBA" id="ARBA00023014"/>
    </source>
</evidence>
<feature type="domain" description="Dihydroxy-acid/6-phosphogluconate dehydratase C-terminal" evidence="17">
    <location>
        <begin position="366"/>
        <end position="553"/>
    </location>
</feature>
<dbReference type="InterPro" id="IPR037237">
    <property type="entry name" value="IlvD/EDD_N"/>
</dbReference>
<comment type="pathway">
    <text evidence="13 15">Amino-acid biosynthesis; L-isoleucine biosynthesis; L-isoleucine from 2-oxobutanoate: step 3/4.</text>
</comment>
<comment type="cofactor">
    <cofactor evidence="1 15">
        <name>Mg(2+)</name>
        <dbReference type="ChEBI" id="CHEBI:18420"/>
    </cofactor>
</comment>
<dbReference type="UniPathway" id="UPA00047">
    <property type="reaction ID" value="UER00057"/>
</dbReference>
<dbReference type="OrthoDB" id="9807077at2"/>
<evidence type="ECO:0000256" key="1">
    <source>
        <dbReference type="ARBA" id="ARBA00001946"/>
    </source>
</evidence>
<dbReference type="SUPFAM" id="SSF52016">
    <property type="entry name" value="LeuD/IlvD-like"/>
    <property type="match status" value="1"/>
</dbReference>
<dbReference type="PANTHER" id="PTHR21000">
    <property type="entry name" value="DIHYDROXY-ACID DEHYDRATASE DAD"/>
    <property type="match status" value="1"/>
</dbReference>
<evidence type="ECO:0000256" key="13">
    <source>
        <dbReference type="ARBA" id="ARBA00029437"/>
    </source>
</evidence>
<dbReference type="GO" id="GO:0009099">
    <property type="term" value="P:L-valine biosynthetic process"/>
    <property type="evidence" value="ECO:0007669"/>
    <property type="project" value="UniProtKB-UniRule"/>
</dbReference>